<evidence type="ECO:0000313" key="2">
    <source>
        <dbReference type="Proteomes" id="UP000637720"/>
    </source>
</evidence>
<reference evidence="1" key="1">
    <citation type="journal article" date="2014" name="Int. J. Syst. Evol. Microbiol.">
        <title>Complete genome sequence of Corynebacterium casei LMG S-19264T (=DSM 44701T), isolated from a smear-ripened cheese.</title>
        <authorList>
            <consortium name="US DOE Joint Genome Institute (JGI-PGF)"/>
            <person name="Walter F."/>
            <person name="Albersmeier A."/>
            <person name="Kalinowski J."/>
            <person name="Ruckert C."/>
        </authorList>
    </citation>
    <scope>NUCLEOTIDE SEQUENCE</scope>
    <source>
        <strain evidence="1">JCM 14719</strain>
    </source>
</reference>
<dbReference type="AlphaFoldDB" id="A0A8J3BA73"/>
<gene>
    <name evidence="1" type="ORF">GCM10007043_07880</name>
</gene>
<organism evidence="1 2">
    <name type="scientific">Calditerricola satsumensis</name>
    <dbReference type="NCBI Taxonomy" id="373054"/>
    <lineage>
        <taxon>Bacteria</taxon>
        <taxon>Bacillati</taxon>
        <taxon>Bacillota</taxon>
        <taxon>Bacilli</taxon>
        <taxon>Bacillales</taxon>
        <taxon>Bacillaceae</taxon>
        <taxon>Calditerricola</taxon>
    </lineage>
</organism>
<name>A0A8J3BA73_9BACI</name>
<protein>
    <submittedName>
        <fullName evidence="1">Uncharacterized protein</fullName>
    </submittedName>
</protein>
<evidence type="ECO:0000313" key="1">
    <source>
        <dbReference type="EMBL" id="GGJ96401.1"/>
    </source>
</evidence>
<proteinExistence type="predicted"/>
<sequence length="177" mass="19985">MKRTRPIVVLVSLLATFAVLLAGWLGYEAVAVEEPIRQALADVPHVDVTGVEVTPSAVVVRVRIDQVANVARTFRELDETLKEAAKGRDVLIRVENKPSPLEEIWFRESFAVLEALEKGEYTRIPTITSSWKVRYRLDRSDAFLDETRLYVALKRGNEELVLVIPYGDPPERREAGT</sequence>
<accession>A0A8J3BA73</accession>
<dbReference type="EMBL" id="BMOF01000010">
    <property type="protein sequence ID" value="GGJ96401.1"/>
    <property type="molecule type" value="Genomic_DNA"/>
</dbReference>
<keyword evidence="2" id="KW-1185">Reference proteome</keyword>
<reference evidence="1" key="2">
    <citation type="submission" date="2020-09" db="EMBL/GenBank/DDBJ databases">
        <authorList>
            <person name="Sun Q."/>
            <person name="Ohkuma M."/>
        </authorList>
    </citation>
    <scope>NUCLEOTIDE SEQUENCE</scope>
    <source>
        <strain evidence="1">JCM 14719</strain>
    </source>
</reference>
<comment type="caution">
    <text evidence="1">The sequence shown here is derived from an EMBL/GenBank/DDBJ whole genome shotgun (WGS) entry which is preliminary data.</text>
</comment>
<dbReference type="RefSeq" id="WP_054673045.1">
    <property type="nucleotide sequence ID" value="NZ_BMOF01000010.1"/>
</dbReference>
<dbReference type="Proteomes" id="UP000637720">
    <property type="component" value="Unassembled WGS sequence"/>
</dbReference>